<dbReference type="AlphaFoldDB" id="A0A6G1H4G3"/>
<keyword evidence="2" id="KW-1185">Reference proteome</keyword>
<dbReference type="Proteomes" id="UP000800041">
    <property type="component" value="Unassembled WGS sequence"/>
</dbReference>
<protein>
    <submittedName>
        <fullName evidence="1">Uncharacterized protein</fullName>
    </submittedName>
</protein>
<dbReference type="EMBL" id="ML977150">
    <property type="protein sequence ID" value="KAF1987910.1"/>
    <property type="molecule type" value="Genomic_DNA"/>
</dbReference>
<reference evidence="1" key="1">
    <citation type="journal article" date="2020" name="Stud. Mycol.">
        <title>101 Dothideomycetes genomes: a test case for predicting lifestyles and emergence of pathogens.</title>
        <authorList>
            <person name="Haridas S."/>
            <person name="Albert R."/>
            <person name="Binder M."/>
            <person name="Bloem J."/>
            <person name="Labutti K."/>
            <person name="Salamov A."/>
            <person name="Andreopoulos B."/>
            <person name="Baker S."/>
            <person name="Barry K."/>
            <person name="Bills G."/>
            <person name="Bluhm B."/>
            <person name="Cannon C."/>
            <person name="Castanera R."/>
            <person name="Culley D."/>
            <person name="Daum C."/>
            <person name="Ezra D."/>
            <person name="Gonzalez J."/>
            <person name="Henrissat B."/>
            <person name="Kuo A."/>
            <person name="Liang C."/>
            <person name="Lipzen A."/>
            <person name="Lutzoni F."/>
            <person name="Magnuson J."/>
            <person name="Mondo S."/>
            <person name="Nolan M."/>
            <person name="Ohm R."/>
            <person name="Pangilinan J."/>
            <person name="Park H.-J."/>
            <person name="Ramirez L."/>
            <person name="Alfaro M."/>
            <person name="Sun H."/>
            <person name="Tritt A."/>
            <person name="Yoshinaga Y."/>
            <person name="Zwiers L.-H."/>
            <person name="Turgeon B."/>
            <person name="Goodwin S."/>
            <person name="Spatafora J."/>
            <person name="Crous P."/>
            <person name="Grigoriev I."/>
        </authorList>
    </citation>
    <scope>NUCLEOTIDE SEQUENCE</scope>
    <source>
        <strain evidence="1">CBS 113979</strain>
    </source>
</reference>
<organism evidence="1 2">
    <name type="scientific">Aulographum hederae CBS 113979</name>
    <dbReference type="NCBI Taxonomy" id="1176131"/>
    <lineage>
        <taxon>Eukaryota</taxon>
        <taxon>Fungi</taxon>
        <taxon>Dikarya</taxon>
        <taxon>Ascomycota</taxon>
        <taxon>Pezizomycotina</taxon>
        <taxon>Dothideomycetes</taxon>
        <taxon>Pleosporomycetidae</taxon>
        <taxon>Aulographales</taxon>
        <taxon>Aulographaceae</taxon>
    </lineage>
</organism>
<evidence type="ECO:0000313" key="1">
    <source>
        <dbReference type="EMBL" id="KAF1987910.1"/>
    </source>
</evidence>
<gene>
    <name evidence="1" type="ORF">K402DRAFT_36607</name>
</gene>
<name>A0A6G1H4G3_9PEZI</name>
<sequence>MIAIDTRDILLFGNGSNTSVISLRIQLHHFIRTIFYSLSVLTLSALRYGKFMESTSLEKLQLASLQSCISLPREFQLLVLLLRQVEGLVYGLEDELVRDRLSVVFPGRKPSGIHSLRQRRVGEHIVMLVTLSGHHREPGLALFPLRVVEHPRIEVIMLHVVVGSEATNDFRLGLFERGCRSHINGGSQDGQAG</sequence>
<evidence type="ECO:0000313" key="2">
    <source>
        <dbReference type="Proteomes" id="UP000800041"/>
    </source>
</evidence>
<proteinExistence type="predicted"/>
<accession>A0A6G1H4G3</accession>